<dbReference type="EMBL" id="JARAKH010000011">
    <property type="protein sequence ID" value="KAK8399445.1"/>
    <property type="molecule type" value="Genomic_DNA"/>
</dbReference>
<name>A0AAW0UHA6_SCYPA</name>
<keyword evidence="2" id="KW-1185">Reference proteome</keyword>
<dbReference type="Proteomes" id="UP001487740">
    <property type="component" value="Unassembled WGS sequence"/>
</dbReference>
<evidence type="ECO:0000313" key="1">
    <source>
        <dbReference type="EMBL" id="KAK8399445.1"/>
    </source>
</evidence>
<sequence length="96" mass="10536">MTALMQRYTMPVKMNRTSIYSSTKGKLTSLRNTKPRARLSDAASPFSTKLAAEVEALVKYPNPPMTSGKRVKMKVECVPMASRTLLAEASTLSLPT</sequence>
<organism evidence="1 2">
    <name type="scientific">Scylla paramamosain</name>
    <name type="common">Mud crab</name>
    <dbReference type="NCBI Taxonomy" id="85552"/>
    <lineage>
        <taxon>Eukaryota</taxon>
        <taxon>Metazoa</taxon>
        <taxon>Ecdysozoa</taxon>
        <taxon>Arthropoda</taxon>
        <taxon>Crustacea</taxon>
        <taxon>Multicrustacea</taxon>
        <taxon>Malacostraca</taxon>
        <taxon>Eumalacostraca</taxon>
        <taxon>Eucarida</taxon>
        <taxon>Decapoda</taxon>
        <taxon>Pleocyemata</taxon>
        <taxon>Brachyura</taxon>
        <taxon>Eubrachyura</taxon>
        <taxon>Portunoidea</taxon>
        <taxon>Portunidae</taxon>
        <taxon>Portuninae</taxon>
        <taxon>Scylla</taxon>
    </lineage>
</organism>
<reference evidence="1 2" key="1">
    <citation type="submission" date="2023-03" db="EMBL/GenBank/DDBJ databases">
        <title>High-quality genome of Scylla paramamosain provides insights in environmental adaptation.</title>
        <authorList>
            <person name="Zhang L."/>
        </authorList>
    </citation>
    <scope>NUCLEOTIDE SEQUENCE [LARGE SCALE GENOMIC DNA]</scope>
    <source>
        <strain evidence="1">LZ_2023a</strain>
        <tissue evidence="1">Muscle</tissue>
    </source>
</reference>
<proteinExistence type="predicted"/>
<accession>A0AAW0UHA6</accession>
<evidence type="ECO:0000313" key="2">
    <source>
        <dbReference type="Proteomes" id="UP001487740"/>
    </source>
</evidence>
<dbReference type="AlphaFoldDB" id="A0AAW0UHA6"/>
<comment type="caution">
    <text evidence="1">The sequence shown here is derived from an EMBL/GenBank/DDBJ whole genome shotgun (WGS) entry which is preliminary data.</text>
</comment>
<protein>
    <submittedName>
        <fullName evidence="1">Uncharacterized protein</fullName>
    </submittedName>
</protein>
<gene>
    <name evidence="1" type="ORF">O3P69_003496</name>
</gene>